<organism evidence="1 2">
    <name type="scientific">Podospora pseudopauciseta</name>
    <dbReference type="NCBI Taxonomy" id="2093780"/>
    <lineage>
        <taxon>Eukaryota</taxon>
        <taxon>Fungi</taxon>
        <taxon>Dikarya</taxon>
        <taxon>Ascomycota</taxon>
        <taxon>Pezizomycotina</taxon>
        <taxon>Sordariomycetes</taxon>
        <taxon>Sordariomycetidae</taxon>
        <taxon>Sordariales</taxon>
        <taxon>Podosporaceae</taxon>
        <taxon>Podospora</taxon>
    </lineage>
</organism>
<reference evidence="1 2" key="1">
    <citation type="journal article" date="2023" name="bioRxiv">
        <title>High-quality genome assemblies of four members of thePodospora anserinaspecies complex.</title>
        <authorList>
            <person name="Ament-Velasquez S.L."/>
            <person name="Vogan A.A."/>
            <person name="Wallerman O."/>
            <person name="Hartmann F."/>
            <person name="Gautier V."/>
            <person name="Silar P."/>
            <person name="Giraud T."/>
            <person name="Johannesson H."/>
        </authorList>
    </citation>
    <scope>NUCLEOTIDE SEQUENCE [LARGE SCALE GENOMIC DNA]</scope>
    <source>
        <strain evidence="1 2">CBS 411.78</strain>
    </source>
</reference>
<dbReference type="EMBL" id="JAFFHB010000007">
    <property type="protein sequence ID" value="KAK4664117.1"/>
    <property type="molecule type" value="Genomic_DNA"/>
</dbReference>
<dbReference type="GeneID" id="87934198"/>
<sequence length="230" mass="25456">METMDIDQVGVSGSEPNFPSFFINSINSSTAHDSASEMSLADLLISVHGSTDIEMPDCPPPAPKAQSPSDFLGPKVVPDTFPALGQTYLLRVPTTGCILGHTKRRFFLISSSHNPEESPHISWKWTFEDIAGDETMIRLKSPWLEDNGTRWILLDVKLNPDGKVVVSVDWEMRRDPVLDKIKFKETCLSKGGKRLGDDQVGLVAEVKRGCLAFEKRGEAIGWEFIRVSGP</sequence>
<protein>
    <submittedName>
        <fullName evidence="1">Uncharacterized protein</fullName>
    </submittedName>
</protein>
<keyword evidence="2" id="KW-1185">Reference proteome</keyword>
<dbReference type="RefSeq" id="XP_062764083.1">
    <property type="nucleotide sequence ID" value="XM_062913855.1"/>
</dbReference>
<dbReference type="Proteomes" id="UP001326199">
    <property type="component" value="Unassembled WGS sequence"/>
</dbReference>
<name>A0ABR0H8A0_9PEZI</name>
<proteinExistence type="predicted"/>
<accession>A0ABR0H8A0</accession>
<gene>
    <name evidence="1" type="ORF">QC763_513050</name>
</gene>
<evidence type="ECO:0000313" key="1">
    <source>
        <dbReference type="EMBL" id="KAK4664117.1"/>
    </source>
</evidence>
<comment type="caution">
    <text evidence="1">The sequence shown here is derived from an EMBL/GenBank/DDBJ whole genome shotgun (WGS) entry which is preliminary data.</text>
</comment>
<evidence type="ECO:0000313" key="2">
    <source>
        <dbReference type="Proteomes" id="UP001326199"/>
    </source>
</evidence>